<proteinExistence type="inferred from homology"/>
<sequence length="460" mass="48555">MVQGVEIKANKIQDLSPQTGELIAEVACATVEEVESTVARARAAQPAWAARPLEERVAMLKAAVKVFKDETQELAALMTREMGKLIHESFEEVEGIADKDKFLELVEDANGEVVVANAIVYREPHGTVGIVAPWNFPMDEILLLALPALAAGNAVVVKPSEVAPLCGGAVVDGLNKTLPRGLLGIVQGDGAVGQILVDRVDMVGMTGSSATGKKILERASKSLKPCVLECGGKDPMLVLESANLETAAKDAVSFSVLNCGQVCCAIERIYVPETKAKEFEKLVVDEAKAYDPLDGTLAPLVSKVQRDVVAAHVTYALDAGARLLLGGPQVAADVEAKTPPGSSFYPVTVLADVPHDANRDETFGPTVAITPYADLGDALKMANDSKYGLTACVYGAEPKALDVAKKLKAGQVGVNTWPLAQAPLECPWIGHLESGFGYHSGPDGWRQFSVPKSIVKPAAS</sequence>
<organism evidence="5 6">
    <name type="scientific">Chrysophaeum taylorii</name>
    <dbReference type="NCBI Taxonomy" id="2483200"/>
    <lineage>
        <taxon>Eukaryota</taxon>
        <taxon>Sar</taxon>
        <taxon>Stramenopiles</taxon>
        <taxon>Ochrophyta</taxon>
        <taxon>Pelagophyceae</taxon>
        <taxon>Pelagomonadales</taxon>
        <taxon>Pelagomonadaceae</taxon>
        <taxon>Chrysophaeum</taxon>
    </lineage>
</organism>
<feature type="domain" description="Aldehyde dehydrogenase" evidence="4">
    <location>
        <begin position="9"/>
        <end position="454"/>
    </location>
</feature>
<evidence type="ECO:0000256" key="2">
    <source>
        <dbReference type="PROSITE-ProRule" id="PRU10007"/>
    </source>
</evidence>
<dbReference type="InterPro" id="IPR016160">
    <property type="entry name" value="Ald_DH_CS_CYS"/>
</dbReference>
<feature type="active site" evidence="2">
    <location>
        <position position="229"/>
    </location>
</feature>
<dbReference type="InterPro" id="IPR016162">
    <property type="entry name" value="Ald_DH_N"/>
</dbReference>
<gene>
    <name evidence="5" type="ORF">CTAYLR_005645</name>
</gene>
<dbReference type="Pfam" id="PF00171">
    <property type="entry name" value="Aldedh"/>
    <property type="match status" value="1"/>
</dbReference>
<dbReference type="PROSITE" id="PS00070">
    <property type="entry name" value="ALDEHYDE_DEHYDR_CYS"/>
    <property type="match status" value="1"/>
</dbReference>
<name>A0AAD7UKV9_9STRA</name>
<dbReference type="InterPro" id="IPR029510">
    <property type="entry name" value="Ald_DH_CS_GLU"/>
</dbReference>
<reference evidence="5" key="1">
    <citation type="submission" date="2023-01" db="EMBL/GenBank/DDBJ databases">
        <title>Metagenome sequencing of chrysophaentin producing Chrysophaeum taylorii.</title>
        <authorList>
            <person name="Davison J."/>
            <person name="Bewley C."/>
        </authorList>
    </citation>
    <scope>NUCLEOTIDE SEQUENCE</scope>
    <source>
        <strain evidence="5">NIES-1699</strain>
    </source>
</reference>
<dbReference type="PROSITE" id="PS00687">
    <property type="entry name" value="ALDEHYDE_DEHYDR_GLU"/>
    <property type="match status" value="1"/>
</dbReference>
<evidence type="ECO:0000313" key="6">
    <source>
        <dbReference type="Proteomes" id="UP001230188"/>
    </source>
</evidence>
<dbReference type="InterPro" id="IPR016161">
    <property type="entry name" value="Ald_DH/histidinol_DH"/>
</dbReference>
<evidence type="ECO:0000313" key="5">
    <source>
        <dbReference type="EMBL" id="KAJ8610694.1"/>
    </source>
</evidence>
<dbReference type="PANTHER" id="PTHR11699">
    <property type="entry name" value="ALDEHYDE DEHYDROGENASE-RELATED"/>
    <property type="match status" value="1"/>
</dbReference>
<keyword evidence="6" id="KW-1185">Reference proteome</keyword>
<dbReference type="InterPro" id="IPR016163">
    <property type="entry name" value="Ald_DH_C"/>
</dbReference>
<dbReference type="InterPro" id="IPR015590">
    <property type="entry name" value="Aldehyde_DH_dom"/>
</dbReference>
<dbReference type="SUPFAM" id="SSF53720">
    <property type="entry name" value="ALDH-like"/>
    <property type="match status" value="1"/>
</dbReference>
<dbReference type="Gene3D" id="3.40.605.10">
    <property type="entry name" value="Aldehyde Dehydrogenase, Chain A, domain 1"/>
    <property type="match status" value="1"/>
</dbReference>
<evidence type="ECO:0000259" key="4">
    <source>
        <dbReference type="Pfam" id="PF00171"/>
    </source>
</evidence>
<accession>A0AAD7UKV9</accession>
<dbReference type="AlphaFoldDB" id="A0AAD7UKV9"/>
<evidence type="ECO:0000256" key="3">
    <source>
        <dbReference type="RuleBase" id="RU003345"/>
    </source>
</evidence>
<keyword evidence="1 3" id="KW-0560">Oxidoreductase</keyword>
<comment type="similarity">
    <text evidence="3">Belongs to the aldehyde dehydrogenase family.</text>
</comment>
<dbReference type="GO" id="GO:0016620">
    <property type="term" value="F:oxidoreductase activity, acting on the aldehyde or oxo group of donors, NAD or NADP as acceptor"/>
    <property type="evidence" value="ECO:0007669"/>
    <property type="project" value="InterPro"/>
</dbReference>
<dbReference type="Proteomes" id="UP001230188">
    <property type="component" value="Unassembled WGS sequence"/>
</dbReference>
<dbReference type="EMBL" id="JAQMWT010000096">
    <property type="protein sequence ID" value="KAJ8610694.1"/>
    <property type="molecule type" value="Genomic_DNA"/>
</dbReference>
<dbReference type="CDD" id="cd07078">
    <property type="entry name" value="ALDH"/>
    <property type="match status" value="1"/>
</dbReference>
<evidence type="ECO:0000256" key="1">
    <source>
        <dbReference type="ARBA" id="ARBA00023002"/>
    </source>
</evidence>
<dbReference type="Gene3D" id="3.40.309.10">
    <property type="entry name" value="Aldehyde Dehydrogenase, Chain A, domain 2"/>
    <property type="match status" value="1"/>
</dbReference>
<comment type="caution">
    <text evidence="5">The sequence shown here is derived from an EMBL/GenBank/DDBJ whole genome shotgun (WGS) entry which is preliminary data.</text>
</comment>
<protein>
    <recommendedName>
        <fullName evidence="4">Aldehyde dehydrogenase domain-containing protein</fullName>
    </recommendedName>
</protein>